<accession>A0ACC1SAY6</accession>
<dbReference type="Proteomes" id="UP001148629">
    <property type="component" value="Unassembled WGS sequence"/>
</dbReference>
<evidence type="ECO:0000313" key="2">
    <source>
        <dbReference type="Proteomes" id="UP001148629"/>
    </source>
</evidence>
<sequence length="173" mass="19994">MQSRTNMRLGNTRDPNLILRGAFLGLSAISGHRAMGSTRSRPQEQSRPVPVDETRQAWQDLANALLMALWLIPILILSDFMMVPDDVPRLPQDPHCGVVLNREFSSRNQTFTGYKHLSTPIQTLWHWVEDSRSEQDDLFMRKIKSPWHSRLQQQPRSETEIQRQLASQPRSPN</sequence>
<comment type="caution">
    <text evidence="1">The sequence shown here is derived from an EMBL/GenBank/DDBJ whole genome shotgun (WGS) entry which is preliminary data.</text>
</comment>
<gene>
    <name evidence="1" type="ORF">NM208_g7096</name>
</gene>
<name>A0ACC1SAY6_9HYPO</name>
<reference evidence="1" key="1">
    <citation type="submission" date="2022-08" db="EMBL/GenBank/DDBJ databases">
        <title>Genome Sequence of Fusarium decemcellulare.</title>
        <authorList>
            <person name="Buettner E."/>
        </authorList>
    </citation>
    <scope>NUCLEOTIDE SEQUENCE</scope>
    <source>
        <strain evidence="1">Babe19</strain>
    </source>
</reference>
<evidence type="ECO:0000313" key="1">
    <source>
        <dbReference type="EMBL" id="KAJ3535534.1"/>
    </source>
</evidence>
<dbReference type="EMBL" id="JANRMS010000705">
    <property type="protein sequence ID" value="KAJ3535534.1"/>
    <property type="molecule type" value="Genomic_DNA"/>
</dbReference>
<proteinExistence type="predicted"/>
<protein>
    <submittedName>
        <fullName evidence="1">Uncharacterized protein</fullName>
    </submittedName>
</protein>
<keyword evidence="2" id="KW-1185">Reference proteome</keyword>
<organism evidence="1 2">
    <name type="scientific">Fusarium decemcellulare</name>
    <dbReference type="NCBI Taxonomy" id="57161"/>
    <lineage>
        <taxon>Eukaryota</taxon>
        <taxon>Fungi</taxon>
        <taxon>Dikarya</taxon>
        <taxon>Ascomycota</taxon>
        <taxon>Pezizomycotina</taxon>
        <taxon>Sordariomycetes</taxon>
        <taxon>Hypocreomycetidae</taxon>
        <taxon>Hypocreales</taxon>
        <taxon>Nectriaceae</taxon>
        <taxon>Fusarium</taxon>
        <taxon>Fusarium decemcellulare species complex</taxon>
    </lineage>
</organism>